<feature type="transmembrane region" description="Helical" evidence="2">
    <location>
        <begin position="36"/>
        <end position="53"/>
    </location>
</feature>
<accession>A0A511YYI4</accession>
<dbReference type="EMBL" id="BJYK01000006">
    <property type="protein sequence ID" value="GEN80267.1"/>
    <property type="molecule type" value="Genomic_DNA"/>
</dbReference>
<feature type="transmembrane region" description="Helical" evidence="2">
    <location>
        <begin position="12"/>
        <end position="30"/>
    </location>
</feature>
<keyword evidence="2" id="KW-0812">Transmembrane</keyword>
<dbReference type="Proteomes" id="UP000321484">
    <property type="component" value="Unassembled WGS sequence"/>
</dbReference>
<evidence type="ECO:0008006" key="5">
    <source>
        <dbReference type="Google" id="ProtNLM"/>
    </source>
</evidence>
<keyword evidence="2" id="KW-1133">Transmembrane helix</keyword>
<reference evidence="3 4" key="1">
    <citation type="submission" date="2019-07" db="EMBL/GenBank/DDBJ databases">
        <title>Whole genome shotgun sequence of Actinotalea fermentans NBRC 105374.</title>
        <authorList>
            <person name="Hosoyama A."/>
            <person name="Uohara A."/>
            <person name="Ohji S."/>
            <person name="Ichikawa N."/>
        </authorList>
    </citation>
    <scope>NUCLEOTIDE SEQUENCE [LARGE SCALE GENOMIC DNA]</scope>
    <source>
        <strain evidence="3 4">NBRC 105374</strain>
    </source>
</reference>
<comment type="caution">
    <text evidence="3">The sequence shown here is derived from an EMBL/GenBank/DDBJ whole genome shotgun (WGS) entry which is preliminary data.</text>
</comment>
<evidence type="ECO:0000256" key="1">
    <source>
        <dbReference type="SAM" id="MobiDB-lite"/>
    </source>
</evidence>
<dbReference type="RefSeq" id="WP_034243267.1">
    <property type="nucleotide sequence ID" value="NZ_BJYK01000006.1"/>
</dbReference>
<name>A0A511YYI4_9CELL</name>
<keyword evidence="2" id="KW-0472">Membrane</keyword>
<keyword evidence="4" id="KW-1185">Reference proteome</keyword>
<protein>
    <recommendedName>
        <fullName evidence="5">DUF2933 domain-containing protein</fullName>
    </recommendedName>
</protein>
<evidence type="ECO:0000256" key="2">
    <source>
        <dbReference type="SAM" id="Phobius"/>
    </source>
</evidence>
<organism evidence="3 4">
    <name type="scientific">Actinotalea fermentans</name>
    <dbReference type="NCBI Taxonomy" id="43671"/>
    <lineage>
        <taxon>Bacteria</taxon>
        <taxon>Bacillati</taxon>
        <taxon>Actinomycetota</taxon>
        <taxon>Actinomycetes</taxon>
        <taxon>Micrococcales</taxon>
        <taxon>Cellulomonadaceae</taxon>
        <taxon>Actinotalea</taxon>
    </lineage>
</organism>
<dbReference type="OrthoDB" id="5148453at2"/>
<dbReference type="AlphaFoldDB" id="A0A511YYI4"/>
<gene>
    <name evidence="3" type="ORF">AFE02nite_20010</name>
</gene>
<proteinExistence type="predicted"/>
<feature type="compositionally biased region" description="Low complexity" evidence="1">
    <location>
        <begin position="57"/>
        <end position="66"/>
    </location>
</feature>
<feature type="region of interest" description="Disordered" evidence="1">
    <location>
        <begin position="57"/>
        <end position="94"/>
    </location>
</feature>
<evidence type="ECO:0000313" key="4">
    <source>
        <dbReference type="Proteomes" id="UP000321484"/>
    </source>
</evidence>
<sequence>MNGHMKAHGKHMLVGGVGVALLAIAFGVGWQQAVTWGLLLACPLGMMGMMWFMGRQSSGGHQHGGQPADTAASCHGQGTDVPTQRVSEPFVPER</sequence>
<evidence type="ECO:0000313" key="3">
    <source>
        <dbReference type="EMBL" id="GEN80267.1"/>
    </source>
</evidence>